<evidence type="ECO:0000313" key="2">
    <source>
        <dbReference type="Proteomes" id="UP000591131"/>
    </source>
</evidence>
<feature type="non-terminal residue" evidence="1">
    <location>
        <position position="277"/>
    </location>
</feature>
<reference evidence="1 2" key="1">
    <citation type="submission" date="2020-04" db="EMBL/GenBank/DDBJ databases">
        <title>Perkinsus chesapeaki whole genome sequence.</title>
        <authorList>
            <person name="Bogema D.R."/>
        </authorList>
    </citation>
    <scope>NUCLEOTIDE SEQUENCE [LARGE SCALE GENOMIC DNA]</scope>
    <source>
        <strain evidence="1">ATCC PRA-425</strain>
    </source>
</reference>
<dbReference type="Pfam" id="PF05380">
    <property type="entry name" value="Peptidase_A17"/>
    <property type="match status" value="1"/>
</dbReference>
<dbReference type="Proteomes" id="UP000591131">
    <property type="component" value="Unassembled WGS sequence"/>
</dbReference>
<dbReference type="OrthoDB" id="8194935at2759"/>
<comment type="caution">
    <text evidence="1">The sequence shown here is derived from an EMBL/GenBank/DDBJ whole genome shotgun (WGS) entry which is preliminary data.</text>
</comment>
<organism evidence="1 2">
    <name type="scientific">Perkinsus chesapeaki</name>
    <name type="common">Clam parasite</name>
    <name type="synonym">Perkinsus andrewsi</name>
    <dbReference type="NCBI Taxonomy" id="330153"/>
    <lineage>
        <taxon>Eukaryota</taxon>
        <taxon>Sar</taxon>
        <taxon>Alveolata</taxon>
        <taxon>Perkinsozoa</taxon>
        <taxon>Perkinsea</taxon>
        <taxon>Perkinsida</taxon>
        <taxon>Perkinsidae</taxon>
        <taxon>Perkinsus</taxon>
    </lineage>
</organism>
<protein>
    <submittedName>
        <fullName evidence="1">Uncharacterized protein</fullName>
    </submittedName>
</protein>
<evidence type="ECO:0000313" key="1">
    <source>
        <dbReference type="EMBL" id="KAF4647613.1"/>
    </source>
</evidence>
<keyword evidence="2" id="KW-1185">Reference proteome</keyword>
<proteinExistence type="predicted"/>
<dbReference type="AlphaFoldDB" id="A0A7J6KJZ3"/>
<accession>A0A7J6KJZ3</accession>
<dbReference type="InterPro" id="IPR008042">
    <property type="entry name" value="Retrotrans_Pao"/>
</dbReference>
<gene>
    <name evidence="1" type="ORF">FOL47_004374</name>
</gene>
<dbReference type="EMBL" id="JAAPAO010002493">
    <property type="protein sequence ID" value="KAF4647613.1"/>
    <property type="molecule type" value="Genomic_DNA"/>
</dbReference>
<sequence length="277" mass="31046">MKVVTNPSSTKADLVSATSTFYDPCGLATEVSVAARRLCRSLNIMAWDANLPQDARAALRLWTTIVVSSDLSQPRALNLRSIYAFSDASGEVKACDIRDGDGHRITSRAKLFTTDEMVRWGTPRREMEAFALACEHLDKTLTCLRRMNIYPESKKLYTDSQALLYRLRREDTKDMTPHERRLAVRCKGLLKIWEVSVHHVKSAVNPADTPSRAYVNGKTANMIAMKATEVMRGIESPISTEVGVYFDPNSEEDQNEDLSALEPYAQHLNFITLSGLD</sequence>
<name>A0A7J6KJZ3_PERCH</name>